<evidence type="ECO:0000256" key="3">
    <source>
        <dbReference type="ARBA" id="ARBA00022692"/>
    </source>
</evidence>
<dbReference type="EMBL" id="KV453843">
    <property type="protein sequence ID" value="ODV88506.1"/>
    <property type="molecule type" value="Genomic_DNA"/>
</dbReference>
<proteinExistence type="inferred from homology"/>
<evidence type="ECO:0000256" key="6">
    <source>
        <dbReference type="SAM" id="Phobius"/>
    </source>
</evidence>
<evidence type="ECO:0000256" key="5">
    <source>
        <dbReference type="ARBA" id="ARBA00023136"/>
    </source>
</evidence>
<evidence type="ECO:0000256" key="2">
    <source>
        <dbReference type="ARBA" id="ARBA00005587"/>
    </source>
</evidence>
<organism evidence="7 8">
    <name type="scientific">Tortispora caseinolytica NRRL Y-17796</name>
    <dbReference type="NCBI Taxonomy" id="767744"/>
    <lineage>
        <taxon>Eukaryota</taxon>
        <taxon>Fungi</taxon>
        <taxon>Dikarya</taxon>
        <taxon>Ascomycota</taxon>
        <taxon>Saccharomycotina</taxon>
        <taxon>Trigonopsidomycetes</taxon>
        <taxon>Trigonopsidales</taxon>
        <taxon>Trigonopsidaceae</taxon>
        <taxon>Tortispora</taxon>
    </lineage>
</organism>
<evidence type="ECO:0000256" key="4">
    <source>
        <dbReference type="ARBA" id="ARBA00022989"/>
    </source>
</evidence>
<dbReference type="PANTHER" id="PTHR31123:SF4">
    <property type="entry name" value="PROTEIN ALCS"/>
    <property type="match status" value="1"/>
</dbReference>
<dbReference type="InterPro" id="IPR051633">
    <property type="entry name" value="AceTr"/>
</dbReference>
<feature type="transmembrane region" description="Helical" evidence="6">
    <location>
        <begin position="219"/>
        <end position="239"/>
    </location>
</feature>
<keyword evidence="4 6" id="KW-1133">Transmembrane helix</keyword>
<dbReference type="InterPro" id="IPR000791">
    <property type="entry name" value="Gpr1/Fun34/SatP-like"/>
</dbReference>
<keyword evidence="8" id="KW-1185">Reference proteome</keyword>
<dbReference type="GO" id="GO:0015123">
    <property type="term" value="F:acetate transmembrane transporter activity"/>
    <property type="evidence" value="ECO:0007669"/>
    <property type="project" value="TreeGrafter"/>
</dbReference>
<reference evidence="8" key="1">
    <citation type="submission" date="2016-02" db="EMBL/GenBank/DDBJ databases">
        <title>Comparative genomics of biotechnologically important yeasts.</title>
        <authorList>
            <consortium name="DOE Joint Genome Institute"/>
            <person name="Riley R."/>
            <person name="Haridas S."/>
            <person name="Wolfe K.H."/>
            <person name="Lopes M.R."/>
            <person name="Hittinger C.T."/>
            <person name="Goker M."/>
            <person name="Salamov A."/>
            <person name="Wisecaver J."/>
            <person name="Long T.M."/>
            <person name="Aerts A.L."/>
            <person name="Barry K."/>
            <person name="Choi C."/>
            <person name="Clum A."/>
            <person name="Coughlan A.Y."/>
            <person name="Deshpande S."/>
            <person name="Douglass A.P."/>
            <person name="Hanson S.J."/>
            <person name="Klenk H.-P."/>
            <person name="Labutti K."/>
            <person name="Lapidus A."/>
            <person name="Lindquist E."/>
            <person name="Lipzen A."/>
            <person name="Meier-Kolthoff J.P."/>
            <person name="Ohm R.A."/>
            <person name="Otillar R.P."/>
            <person name="Pangilinan J."/>
            <person name="Peng Y."/>
            <person name="Rokas A."/>
            <person name="Rosa C.A."/>
            <person name="Scheuner C."/>
            <person name="Sibirny A.A."/>
            <person name="Slot J.C."/>
            <person name="Stielow J.B."/>
            <person name="Sun H."/>
            <person name="Kurtzman C.P."/>
            <person name="Blackwell M."/>
            <person name="Jeffries T.W."/>
            <person name="Grigoriev I.V."/>
        </authorList>
    </citation>
    <scope>NUCLEOTIDE SEQUENCE [LARGE SCALE GENOMIC DNA]</scope>
    <source>
        <strain evidence="8">NRRL Y-17796</strain>
    </source>
</reference>
<feature type="transmembrane region" description="Helical" evidence="6">
    <location>
        <begin position="60"/>
        <end position="79"/>
    </location>
</feature>
<comment type="subcellular location">
    <subcellularLocation>
        <location evidence="1">Membrane</location>
        <topology evidence="1">Multi-pass membrane protein</topology>
    </subcellularLocation>
</comment>
<keyword evidence="5 6" id="KW-0472">Membrane</keyword>
<dbReference type="GO" id="GO:0005886">
    <property type="term" value="C:plasma membrane"/>
    <property type="evidence" value="ECO:0007669"/>
    <property type="project" value="TreeGrafter"/>
</dbReference>
<evidence type="ECO:0000313" key="8">
    <source>
        <dbReference type="Proteomes" id="UP000095023"/>
    </source>
</evidence>
<sequence length="275" mass="29597">MNMHDDTHSGNGYSDKDAQELRAINTAHTLPPEVFERLYYQPKPNNDSSLRHKLGVPTGLAILLYTLNFFYISFFLMGWRGAGGGGAAMVGTFISVGFVGIIVAIFELILGNSFIFTVLTAYAVFYLSYASTIIPWFGAKAAYSSTGNAIEGGSSESYLVTCALFFVLWGVVSLILTAGAAMVNFLLTGFLFLVFLTFCLLSAGFFHAASGNAAALHDFSVAAGAVAFAAGCFGLYLSVMNVMISVGVPPTYFPVGDFTSFWAKRIRPKDIENTM</sequence>
<dbReference type="OrthoDB" id="3648309at2759"/>
<feature type="transmembrane region" description="Helical" evidence="6">
    <location>
        <begin position="158"/>
        <end position="178"/>
    </location>
</feature>
<feature type="transmembrane region" description="Helical" evidence="6">
    <location>
        <begin position="85"/>
        <end position="106"/>
    </location>
</feature>
<dbReference type="AlphaFoldDB" id="A0A1E4T9S1"/>
<dbReference type="Proteomes" id="UP000095023">
    <property type="component" value="Unassembled WGS sequence"/>
</dbReference>
<name>A0A1E4T9S1_9ASCO</name>
<dbReference type="PANTHER" id="PTHR31123">
    <property type="entry name" value="ACCUMULATION OF DYADS PROTEIN 2-RELATED"/>
    <property type="match status" value="1"/>
</dbReference>
<keyword evidence="3 6" id="KW-0812">Transmembrane</keyword>
<evidence type="ECO:0000256" key="1">
    <source>
        <dbReference type="ARBA" id="ARBA00004141"/>
    </source>
</evidence>
<accession>A0A1E4T9S1</accession>
<protein>
    <submittedName>
        <fullName evidence="7">Uncharacterized protein</fullName>
    </submittedName>
</protein>
<dbReference type="Pfam" id="PF01184">
    <property type="entry name" value="Gpr1_Fun34_YaaH"/>
    <property type="match status" value="1"/>
</dbReference>
<gene>
    <name evidence="7" type="ORF">CANCADRAFT_3147</name>
</gene>
<feature type="transmembrane region" description="Helical" evidence="6">
    <location>
        <begin position="113"/>
        <end position="138"/>
    </location>
</feature>
<comment type="similarity">
    <text evidence="2">Belongs to the acetate uptake transporter (AceTr) (TC 2.A.96) family.</text>
</comment>
<feature type="transmembrane region" description="Helical" evidence="6">
    <location>
        <begin position="185"/>
        <end position="207"/>
    </location>
</feature>
<evidence type="ECO:0000313" key="7">
    <source>
        <dbReference type="EMBL" id="ODV88506.1"/>
    </source>
</evidence>